<dbReference type="GO" id="GO:0005769">
    <property type="term" value="C:early endosome"/>
    <property type="evidence" value="ECO:0007669"/>
    <property type="project" value="TreeGrafter"/>
</dbReference>
<dbReference type="GO" id="GO:0016592">
    <property type="term" value="C:mediator complex"/>
    <property type="evidence" value="ECO:0007669"/>
    <property type="project" value="InterPro"/>
</dbReference>
<keyword evidence="5" id="KW-1185">Reference proteome</keyword>
<dbReference type="GO" id="GO:0006357">
    <property type="term" value="P:regulation of transcription by RNA polymerase II"/>
    <property type="evidence" value="ECO:0007669"/>
    <property type="project" value="InterPro"/>
</dbReference>
<organism evidence="5 6">
    <name type="scientific">Setaria digitata</name>
    <dbReference type="NCBI Taxonomy" id="48799"/>
    <lineage>
        <taxon>Eukaryota</taxon>
        <taxon>Metazoa</taxon>
        <taxon>Ecdysozoa</taxon>
        <taxon>Nematoda</taxon>
        <taxon>Chromadorea</taxon>
        <taxon>Rhabditida</taxon>
        <taxon>Spirurina</taxon>
        <taxon>Spiruromorpha</taxon>
        <taxon>Filarioidea</taxon>
        <taxon>Setariidae</taxon>
        <taxon>Setaria</taxon>
    </lineage>
</organism>
<comment type="subcellular location">
    <subcellularLocation>
        <location evidence="1">Nucleus</location>
    </subcellularLocation>
</comment>
<dbReference type="GO" id="GO:0099518">
    <property type="term" value="P:vesicle cytoskeletal trafficking"/>
    <property type="evidence" value="ECO:0007669"/>
    <property type="project" value="TreeGrafter"/>
</dbReference>
<evidence type="ECO:0000256" key="1">
    <source>
        <dbReference type="ARBA" id="ARBA00004123"/>
    </source>
</evidence>
<dbReference type="InterPro" id="IPR009332">
    <property type="entry name" value="Med22"/>
</dbReference>
<keyword evidence="4" id="KW-0539">Nucleus</keyword>
<proteinExistence type="predicted"/>
<evidence type="ECO:0000256" key="4">
    <source>
        <dbReference type="ARBA" id="ARBA00023242"/>
    </source>
</evidence>
<dbReference type="PANTHER" id="PTHR16797">
    <property type="entry name" value="FACTOR VIII-ASSOCIATED GENE 1"/>
    <property type="match status" value="1"/>
</dbReference>
<dbReference type="SUPFAM" id="SSF48452">
    <property type="entry name" value="TPR-like"/>
    <property type="match status" value="1"/>
</dbReference>
<dbReference type="PANTHER" id="PTHR16797:SF4">
    <property type="entry name" value="40-KDA HUNTINGTIN-ASSOCIATED PROTEIN"/>
    <property type="match status" value="1"/>
</dbReference>
<dbReference type="InterPro" id="IPR039494">
    <property type="entry name" value="F8A"/>
</dbReference>
<dbReference type="WBParaSite" id="sdigi.contig115.g4638.t1">
    <property type="protein sequence ID" value="sdigi.contig115.g4638.t1"/>
    <property type="gene ID" value="sdigi.contig115.g4638"/>
</dbReference>
<keyword evidence="3" id="KW-0804">Transcription</keyword>
<protein>
    <submittedName>
        <fullName evidence="6">Mediator of RNA polymerase II transcription subunit 22</fullName>
    </submittedName>
</protein>
<dbReference type="Pfam" id="PF06179">
    <property type="entry name" value="Med22"/>
    <property type="match status" value="1"/>
</dbReference>
<accession>A0A915PKA6</accession>
<sequence length="471" mass="54749">MAQVSAAAVRKNGRNIATKALIVQEYKRRLKDNIKSLNDNFINIISVAKINIDDAAHKNPVGRMSDYYTMRNETAARAALMIRAADELLKLTHDLKEFLILHDFNFLSYAIQNAEDRAERNMDDCILRFSGELSVMVEPYRDPWQEYKSALDSLKKKFLKKPNNHQVLAELENLALRFQDEECEQYAGMCHIQMAKIYEKIGDWSMQYNHYLKAARCFKSAEIRNYEMNIFACSDHLNYMQDCYNRSIELILSHQGFWLAGLHCTELGSTLCTIDEHQLALPFLLRGAELLKMEFRSHLAALQKLAACQIELDMYTDALATIDDLWMIHMKNTNDPKFGYGEELLKDCEITSVLLLLHRKNDDISARHRLLLSMYDKSSLVLDEKARIEQKIPWKKIPPKDSSLSRDLYFHFYEFVMALRYGHVEMAQKSFSFLEKHFNIMCVKLAMKLLDDVMDRGGLDKKGFADKFISR</sequence>
<evidence type="ECO:0000313" key="5">
    <source>
        <dbReference type="Proteomes" id="UP000887581"/>
    </source>
</evidence>
<dbReference type="Gene3D" id="1.25.40.10">
    <property type="entry name" value="Tetratricopeptide repeat domain"/>
    <property type="match status" value="1"/>
</dbReference>
<dbReference type="InterPro" id="IPR011990">
    <property type="entry name" value="TPR-like_helical_dom_sf"/>
</dbReference>
<dbReference type="AlphaFoldDB" id="A0A915PKA6"/>
<name>A0A915PKA6_9BILA</name>
<evidence type="ECO:0000313" key="6">
    <source>
        <dbReference type="WBParaSite" id="sdigi.contig115.g4638.t1"/>
    </source>
</evidence>
<keyword evidence="2" id="KW-0805">Transcription regulation</keyword>
<dbReference type="Proteomes" id="UP000887581">
    <property type="component" value="Unplaced"/>
</dbReference>
<dbReference type="GO" id="GO:0003712">
    <property type="term" value="F:transcription coregulator activity"/>
    <property type="evidence" value="ECO:0007669"/>
    <property type="project" value="InterPro"/>
</dbReference>
<evidence type="ECO:0000256" key="2">
    <source>
        <dbReference type="ARBA" id="ARBA00023015"/>
    </source>
</evidence>
<evidence type="ECO:0000256" key="3">
    <source>
        <dbReference type="ARBA" id="ARBA00023163"/>
    </source>
</evidence>
<reference evidence="6" key="1">
    <citation type="submission" date="2022-11" db="UniProtKB">
        <authorList>
            <consortium name="WormBaseParasite"/>
        </authorList>
    </citation>
    <scope>IDENTIFICATION</scope>
</reference>